<name>A0A2T4UG89_9ACTN</name>
<dbReference type="Pfam" id="PF13452">
    <property type="entry name" value="FAS1_DH_region"/>
    <property type="match status" value="1"/>
</dbReference>
<dbReference type="AlphaFoldDB" id="A0A2T4UG89"/>
<feature type="domain" description="FAS1-like dehydratase" evidence="2">
    <location>
        <begin position="41"/>
        <end position="164"/>
    </location>
</feature>
<protein>
    <submittedName>
        <fullName evidence="3">Acyl dehydratase</fullName>
    </submittedName>
</protein>
<dbReference type="Gene3D" id="3.10.129.10">
    <property type="entry name" value="Hotdog Thioesterase"/>
    <property type="match status" value="1"/>
</dbReference>
<accession>A0A2T4UG89</accession>
<reference evidence="3 4" key="1">
    <citation type="submission" date="2018-03" db="EMBL/GenBank/DDBJ databases">
        <title>Aquarubrobacter algicola gen. nov., sp. nov., a novel actinobacterium isolated from shallow eutrophic lake during the end of cyanobacterial harmful algal blooms.</title>
        <authorList>
            <person name="Chun S.J."/>
        </authorList>
    </citation>
    <scope>NUCLEOTIDE SEQUENCE [LARGE SCALE GENOMIC DNA]</scope>
    <source>
        <strain evidence="3 4">Seoho-28</strain>
    </source>
</reference>
<evidence type="ECO:0000313" key="3">
    <source>
        <dbReference type="EMBL" id="PTL58235.1"/>
    </source>
</evidence>
<dbReference type="InterPro" id="IPR039569">
    <property type="entry name" value="FAS1-like_DH_region"/>
</dbReference>
<sequence length="175" mass="18639">MGARAPRAHRRPGGRVAVRGRRRPPRLLRRPRLSGVPVDPAVVGRALDTVTVTIEPGKLRELARAFGEDPDAWGAVAPPTALVLADHLRADGIIDAPLAIGMDVERLLHGEASWDLVRPVRAGDVLTGTTVVEALDTREGRRGGTMTRATFATTFTDPAGAVVAVQRHVFVETGA</sequence>
<organism evidence="3 4">
    <name type="scientific">Paraconexibacter algicola</name>
    <dbReference type="NCBI Taxonomy" id="2133960"/>
    <lineage>
        <taxon>Bacteria</taxon>
        <taxon>Bacillati</taxon>
        <taxon>Actinomycetota</taxon>
        <taxon>Thermoleophilia</taxon>
        <taxon>Solirubrobacterales</taxon>
        <taxon>Paraconexibacteraceae</taxon>
        <taxon>Paraconexibacter</taxon>
    </lineage>
</organism>
<dbReference type="InterPro" id="IPR029069">
    <property type="entry name" value="HotDog_dom_sf"/>
</dbReference>
<evidence type="ECO:0000256" key="1">
    <source>
        <dbReference type="SAM" id="MobiDB-lite"/>
    </source>
</evidence>
<evidence type="ECO:0000259" key="2">
    <source>
        <dbReference type="Pfam" id="PF13452"/>
    </source>
</evidence>
<dbReference type="SUPFAM" id="SSF54637">
    <property type="entry name" value="Thioesterase/thiol ester dehydrase-isomerase"/>
    <property type="match status" value="1"/>
</dbReference>
<dbReference type="EMBL" id="PYYB01000001">
    <property type="protein sequence ID" value="PTL58235.1"/>
    <property type="molecule type" value="Genomic_DNA"/>
</dbReference>
<proteinExistence type="predicted"/>
<dbReference type="Proteomes" id="UP000240739">
    <property type="component" value="Unassembled WGS sequence"/>
</dbReference>
<feature type="region of interest" description="Disordered" evidence="1">
    <location>
        <begin position="1"/>
        <end position="23"/>
    </location>
</feature>
<keyword evidence="4" id="KW-1185">Reference proteome</keyword>
<evidence type="ECO:0000313" key="4">
    <source>
        <dbReference type="Proteomes" id="UP000240739"/>
    </source>
</evidence>
<gene>
    <name evidence="3" type="ORF">C7Y72_00515</name>
</gene>
<comment type="caution">
    <text evidence="3">The sequence shown here is derived from an EMBL/GenBank/DDBJ whole genome shotgun (WGS) entry which is preliminary data.</text>
</comment>